<dbReference type="SUPFAM" id="SSF51730">
    <property type="entry name" value="FAD-linked oxidoreductase"/>
    <property type="match status" value="1"/>
</dbReference>
<dbReference type="EMBL" id="CP144102">
    <property type="protein sequence ID" value="WWC88932.1"/>
    <property type="molecule type" value="Genomic_DNA"/>
</dbReference>
<gene>
    <name evidence="7" type="ORF">L201_003847</name>
</gene>
<evidence type="ECO:0000259" key="6">
    <source>
        <dbReference type="Pfam" id="PF01619"/>
    </source>
</evidence>
<evidence type="ECO:0000256" key="3">
    <source>
        <dbReference type="ARBA" id="ARBA00023002"/>
    </source>
</evidence>
<evidence type="ECO:0000256" key="2">
    <source>
        <dbReference type="ARBA" id="ARBA00012695"/>
    </source>
</evidence>
<dbReference type="EC" id="1.5.5.2" evidence="2 5"/>
<evidence type="ECO:0000256" key="4">
    <source>
        <dbReference type="ARBA" id="ARBA00023062"/>
    </source>
</evidence>
<evidence type="ECO:0000313" key="7">
    <source>
        <dbReference type="EMBL" id="WWC88932.1"/>
    </source>
</evidence>
<evidence type="ECO:0000313" key="8">
    <source>
        <dbReference type="Proteomes" id="UP001355207"/>
    </source>
</evidence>
<dbReference type="InterPro" id="IPR029041">
    <property type="entry name" value="FAD-linked_oxidoreductase-like"/>
</dbReference>
<dbReference type="PANTHER" id="PTHR13914">
    <property type="entry name" value="PROLINE OXIDASE"/>
    <property type="match status" value="1"/>
</dbReference>
<dbReference type="GO" id="GO:0004657">
    <property type="term" value="F:proline dehydrogenase activity"/>
    <property type="evidence" value="ECO:0007669"/>
    <property type="project" value="UniProtKB-EC"/>
</dbReference>
<organism evidence="7 8">
    <name type="scientific">Kwoniella dendrophila CBS 6074</name>
    <dbReference type="NCBI Taxonomy" id="1295534"/>
    <lineage>
        <taxon>Eukaryota</taxon>
        <taxon>Fungi</taxon>
        <taxon>Dikarya</taxon>
        <taxon>Basidiomycota</taxon>
        <taxon>Agaricomycotina</taxon>
        <taxon>Tremellomycetes</taxon>
        <taxon>Tremellales</taxon>
        <taxon>Cryptococcaceae</taxon>
        <taxon>Kwoniella</taxon>
    </lineage>
</organism>
<keyword evidence="4 5" id="KW-0642">Proline metabolism</keyword>
<dbReference type="GO" id="GO:0071949">
    <property type="term" value="F:FAD binding"/>
    <property type="evidence" value="ECO:0007669"/>
    <property type="project" value="TreeGrafter"/>
</dbReference>
<keyword evidence="3 5" id="KW-0560">Oxidoreductase</keyword>
<dbReference type="InterPro" id="IPR002872">
    <property type="entry name" value="Proline_DH_dom"/>
</dbReference>
<dbReference type="PANTHER" id="PTHR13914:SF0">
    <property type="entry name" value="PROLINE DEHYDROGENASE 1, MITOCHONDRIAL"/>
    <property type="match status" value="1"/>
</dbReference>
<reference evidence="7 8" key="1">
    <citation type="submission" date="2024-01" db="EMBL/GenBank/DDBJ databases">
        <title>Comparative genomics of Cryptococcus and Kwoniella reveals pathogenesis evolution and contrasting modes of karyotype evolution via chromosome fusion or intercentromeric recombination.</title>
        <authorList>
            <person name="Coelho M.A."/>
            <person name="David-Palma M."/>
            <person name="Shea T."/>
            <person name="Bowers K."/>
            <person name="McGinley-Smith S."/>
            <person name="Mohammad A.W."/>
            <person name="Gnirke A."/>
            <person name="Yurkov A.M."/>
            <person name="Nowrousian M."/>
            <person name="Sun S."/>
            <person name="Cuomo C.A."/>
            <person name="Heitman J."/>
        </authorList>
    </citation>
    <scope>NUCLEOTIDE SEQUENCE [LARGE SCALE GENOMIC DNA]</scope>
    <source>
        <strain evidence="7 8">CBS 6074</strain>
    </source>
</reference>
<keyword evidence="5" id="KW-0285">Flavoprotein</keyword>
<evidence type="ECO:0000256" key="1">
    <source>
        <dbReference type="ARBA" id="ARBA00005869"/>
    </source>
</evidence>
<dbReference type="Pfam" id="PF01619">
    <property type="entry name" value="Pro_dh"/>
    <property type="match status" value="1"/>
</dbReference>
<protein>
    <recommendedName>
        <fullName evidence="2 5">Proline dehydrogenase</fullName>
        <ecNumber evidence="2 5">1.5.5.2</ecNumber>
    </recommendedName>
</protein>
<dbReference type="InterPro" id="IPR015659">
    <property type="entry name" value="Proline_oxidase"/>
</dbReference>
<feature type="domain" description="Proline dehydrogenase" evidence="6">
    <location>
        <begin position="112"/>
        <end position="493"/>
    </location>
</feature>
<dbReference type="Gene3D" id="3.20.20.220">
    <property type="match status" value="1"/>
</dbReference>
<comment type="similarity">
    <text evidence="1 5">Belongs to the proline oxidase family.</text>
</comment>
<comment type="function">
    <text evidence="5">Converts proline to delta-1-pyrroline-5-carboxylate.</text>
</comment>
<sequence length="519" mass="57639">MAARLNRLFSRPQYLVAPASVAVVFSAYALNQNGASSSKTVDIGADPMLRSSSIGSLIGTWIVYKSCRFLRKSIVHTGSIPGLRELSHLVIRHTFFKQFVGGDTAEDCIPVMRRLRDVNIGCMLTYSVEEESAEQSDEHGTLDLIRANVQEAIRSIQVAGEENRKVTPAGQIGSTWVAVKLTGMTDPEILRRASDLILQQRKEESKKGSAQPSVPYPGSPTDLELARYMAQDQTSLSASDLARLRVLHADMRHILTVARDEGVRIIIDSEQSWYQPATDVMQMILSNEFNKLPSPSDSNAPAVFPLLYGTFQCYLQRNIPHLRQSLQHARENGYCLGAKLVRGAYREQELQHWINTGKEGIAPVWANKAETDACYNECLDIVVDEIAKDKDSTSPRVGLILATHNQKSAERLIEKMKENGLARSTVNGVEVDALVRKRIIIAQLYGMNDSMTSWLSHVFAPNGEPMVLNYVPYGALAEVMPYLSRRAVENKSVLGGETGAKFEATRVWGEMKRRMNSLG</sequence>
<name>A0AAX4JWF0_9TREE</name>
<evidence type="ECO:0000256" key="5">
    <source>
        <dbReference type="RuleBase" id="RU364054"/>
    </source>
</evidence>
<keyword evidence="8" id="KW-1185">Reference proteome</keyword>
<dbReference type="RefSeq" id="XP_066075695.1">
    <property type="nucleotide sequence ID" value="XM_066219598.1"/>
</dbReference>
<comment type="cofactor">
    <cofactor evidence="5">
        <name>FAD</name>
        <dbReference type="ChEBI" id="CHEBI:57692"/>
    </cofactor>
</comment>
<keyword evidence="5" id="KW-0274">FAD</keyword>
<dbReference type="AlphaFoldDB" id="A0AAX4JWF0"/>
<comment type="catalytic activity">
    <reaction evidence="5">
        <text>L-proline + a quinone = (S)-1-pyrroline-5-carboxylate + a quinol + H(+)</text>
        <dbReference type="Rhea" id="RHEA:23784"/>
        <dbReference type="ChEBI" id="CHEBI:15378"/>
        <dbReference type="ChEBI" id="CHEBI:17388"/>
        <dbReference type="ChEBI" id="CHEBI:24646"/>
        <dbReference type="ChEBI" id="CHEBI:60039"/>
        <dbReference type="ChEBI" id="CHEBI:132124"/>
        <dbReference type="EC" id="1.5.5.2"/>
    </reaction>
</comment>
<dbReference type="GeneID" id="91094517"/>
<dbReference type="Proteomes" id="UP001355207">
    <property type="component" value="Chromosome 5"/>
</dbReference>
<dbReference type="GO" id="GO:0010133">
    <property type="term" value="P:L-proline catabolic process to L-glutamate"/>
    <property type="evidence" value="ECO:0007669"/>
    <property type="project" value="TreeGrafter"/>
</dbReference>
<proteinExistence type="inferred from homology"/>
<dbReference type="GO" id="GO:0005739">
    <property type="term" value="C:mitochondrion"/>
    <property type="evidence" value="ECO:0007669"/>
    <property type="project" value="TreeGrafter"/>
</dbReference>
<accession>A0AAX4JWF0</accession>